<feature type="domain" description="DUF218" evidence="2">
    <location>
        <begin position="88"/>
        <end position="233"/>
    </location>
</feature>
<dbReference type="GO" id="GO:0000270">
    <property type="term" value="P:peptidoglycan metabolic process"/>
    <property type="evidence" value="ECO:0007669"/>
    <property type="project" value="TreeGrafter"/>
</dbReference>
<proteinExistence type="predicted"/>
<dbReference type="InterPro" id="IPR003848">
    <property type="entry name" value="DUF218"/>
</dbReference>
<dbReference type="GO" id="GO:0043164">
    <property type="term" value="P:Gram-negative-bacterium-type cell wall biogenesis"/>
    <property type="evidence" value="ECO:0007669"/>
    <property type="project" value="TreeGrafter"/>
</dbReference>
<dbReference type="GO" id="GO:0005886">
    <property type="term" value="C:plasma membrane"/>
    <property type="evidence" value="ECO:0007669"/>
    <property type="project" value="TreeGrafter"/>
</dbReference>
<organism evidence="3 4">
    <name type="scientific">Bacillus thuringiensis</name>
    <dbReference type="NCBI Taxonomy" id="1428"/>
    <lineage>
        <taxon>Bacteria</taxon>
        <taxon>Bacillati</taxon>
        <taxon>Bacillota</taxon>
        <taxon>Bacilli</taxon>
        <taxon>Bacillales</taxon>
        <taxon>Bacillaceae</taxon>
        <taxon>Bacillus</taxon>
        <taxon>Bacillus cereus group</taxon>
    </lineage>
</organism>
<dbReference type="RefSeq" id="WP_098517491.1">
    <property type="nucleotide sequence ID" value="NZ_NUVX01000070.1"/>
</dbReference>
<dbReference type="AlphaFoldDB" id="A0A9X6WIS7"/>
<feature type="transmembrane region" description="Helical" evidence="1">
    <location>
        <begin position="58"/>
        <end position="76"/>
    </location>
</feature>
<dbReference type="InterPro" id="IPR014729">
    <property type="entry name" value="Rossmann-like_a/b/a_fold"/>
</dbReference>
<dbReference type="CDD" id="cd06259">
    <property type="entry name" value="YdcF-like"/>
    <property type="match status" value="1"/>
</dbReference>
<dbReference type="EMBL" id="NUVX01000070">
    <property type="protein sequence ID" value="PFJ31023.1"/>
    <property type="molecule type" value="Genomic_DNA"/>
</dbReference>
<feature type="transmembrane region" description="Helical" evidence="1">
    <location>
        <begin position="28"/>
        <end position="46"/>
    </location>
</feature>
<evidence type="ECO:0000313" key="4">
    <source>
        <dbReference type="Proteomes" id="UP000224003"/>
    </source>
</evidence>
<comment type="caution">
    <text evidence="3">The sequence shown here is derived from an EMBL/GenBank/DDBJ whole genome shotgun (WGS) entry which is preliminary data.</text>
</comment>
<protein>
    <recommendedName>
        <fullName evidence="2">DUF218 domain-containing protein</fullName>
    </recommendedName>
</protein>
<dbReference type="Proteomes" id="UP000224003">
    <property type="component" value="Unassembled WGS sequence"/>
</dbReference>
<reference evidence="3 4" key="1">
    <citation type="submission" date="2017-09" db="EMBL/GenBank/DDBJ databases">
        <title>Large-scale bioinformatics analysis of Bacillus genomes uncovers conserved roles of natural products in bacterial physiology.</title>
        <authorList>
            <consortium name="Agbiome Team Llc"/>
            <person name="Bleich R.M."/>
            <person name="Grubbs K.J."/>
            <person name="Santa Maria K.C."/>
            <person name="Allen S.E."/>
            <person name="Farag S."/>
            <person name="Shank E.A."/>
            <person name="Bowers A."/>
        </authorList>
    </citation>
    <scope>NUCLEOTIDE SEQUENCE [LARGE SCALE GENOMIC DNA]</scope>
    <source>
        <strain evidence="3 4">AFS085496</strain>
    </source>
</reference>
<evidence type="ECO:0000259" key="2">
    <source>
        <dbReference type="Pfam" id="PF02698"/>
    </source>
</evidence>
<dbReference type="Pfam" id="PF02698">
    <property type="entry name" value="DUF218"/>
    <property type="match status" value="1"/>
</dbReference>
<accession>A0A9X6WIS7</accession>
<dbReference type="Gene3D" id="3.40.50.620">
    <property type="entry name" value="HUPs"/>
    <property type="match status" value="1"/>
</dbReference>
<name>A0A9X6WIS7_BACTU</name>
<keyword evidence="1" id="KW-1133">Transmembrane helix</keyword>
<sequence length="243" mass="28421">MKYWNRYLSALCIIYVFILYYCELRIDAGMVFVLIIGTCLFFVPKIKKKQMLWRILKICLMMGLVLMLIFESLIFLESRNDVIKDEIDFVIVLGCGLRDGSPSEMLKYRLNKVIPFLEKNNRTKVVVSGGIGIGEVQSEAQVMEKYLIAHGIEQERIIKEEKATSTYENLVFSRDILIKRAYDYQNKHVLIVTSDFHMFRSKLIAKRLEFNTFGLVSRTPIINIVQAHLREYLAITNSYFFNK</sequence>
<keyword evidence="1" id="KW-0472">Membrane</keyword>
<feature type="transmembrane region" description="Helical" evidence="1">
    <location>
        <begin position="7"/>
        <end position="22"/>
    </location>
</feature>
<evidence type="ECO:0000256" key="1">
    <source>
        <dbReference type="SAM" id="Phobius"/>
    </source>
</evidence>
<evidence type="ECO:0000313" key="3">
    <source>
        <dbReference type="EMBL" id="PFJ31023.1"/>
    </source>
</evidence>
<gene>
    <name evidence="3" type="ORF">COJ15_30280</name>
</gene>
<dbReference type="InterPro" id="IPR051599">
    <property type="entry name" value="Cell_Envelope_Assoc"/>
</dbReference>
<keyword evidence="1" id="KW-0812">Transmembrane</keyword>
<dbReference type="PANTHER" id="PTHR30336">
    <property type="entry name" value="INNER MEMBRANE PROTEIN, PROBABLE PERMEASE"/>
    <property type="match status" value="1"/>
</dbReference>
<dbReference type="PANTHER" id="PTHR30336:SF4">
    <property type="entry name" value="ENVELOPE BIOGENESIS FACTOR ELYC"/>
    <property type="match status" value="1"/>
</dbReference>